<gene>
    <name evidence="3" type="ORF">MCOR_46492</name>
</gene>
<dbReference type="Pfam" id="PF00643">
    <property type="entry name" value="zf-B_box"/>
    <property type="match status" value="1"/>
</dbReference>
<keyword evidence="4" id="KW-1185">Reference proteome</keyword>
<feature type="domain" description="B box-type" evidence="2">
    <location>
        <begin position="88"/>
        <end position="129"/>
    </location>
</feature>
<sequence length="477" mass="54632">MLHTNKKMNMELQSFSTVNTDEDIDLSIYCGLCTRTVNIKWRCIQCNMKICDNCRIIHSSAKSTKEHTIISFNDVDCCLLDRKIKNRIKALPCQRHPHQHYTLYCKTCELLVCDSCIPHNHLLHDIFGIDQFITEKLQADGKEVSDHLPPRFLARSQSKEEGYCLTTVDFHVIHAVVTPMPVIHCLKTVSYLSAWIGCDSISEIQKIKMPIKSRKFCIRYIYNKMNKDIECNQTDQIQGFQANNIELINEDILFVSRDDQNLKRAFTDAFGQRQILNIFDFDPLEPICLHIEHTNSGILYWFGLKEPGNYEVQPTSERKLIAYSETWQLVKSFEHTTSGKRLITVPYRISTIAGQICVLDHTNEQTGRVLAVNSLGHRMWEYNDPQETSTHVKPFFPTAIATIESSKIVVADTANSAIHILNTAGNIIAFKSTIDLGIKHPYSLDIDENGQLWVGSACDKDSEEQRAKIFVIKMTIR</sequence>
<proteinExistence type="predicted"/>
<keyword evidence="1" id="KW-0479">Metal-binding</keyword>
<evidence type="ECO:0000313" key="3">
    <source>
        <dbReference type="EMBL" id="CAC5413620.1"/>
    </source>
</evidence>
<dbReference type="InterPro" id="IPR000315">
    <property type="entry name" value="Znf_B-box"/>
</dbReference>
<dbReference type="Proteomes" id="UP000507470">
    <property type="component" value="Unassembled WGS sequence"/>
</dbReference>
<dbReference type="CDD" id="cd19757">
    <property type="entry name" value="Bbox1"/>
    <property type="match status" value="1"/>
</dbReference>
<evidence type="ECO:0000256" key="1">
    <source>
        <dbReference type="PROSITE-ProRule" id="PRU00024"/>
    </source>
</evidence>
<dbReference type="Gene3D" id="2.120.10.30">
    <property type="entry name" value="TolB, C-terminal domain"/>
    <property type="match status" value="1"/>
</dbReference>
<evidence type="ECO:0000313" key="4">
    <source>
        <dbReference type="Proteomes" id="UP000507470"/>
    </source>
</evidence>
<reference evidence="3 4" key="1">
    <citation type="submission" date="2020-06" db="EMBL/GenBank/DDBJ databases">
        <authorList>
            <person name="Li R."/>
            <person name="Bekaert M."/>
        </authorList>
    </citation>
    <scope>NUCLEOTIDE SEQUENCE [LARGE SCALE GENOMIC DNA]</scope>
    <source>
        <strain evidence="4">wild</strain>
    </source>
</reference>
<dbReference type="Gene3D" id="3.30.160.60">
    <property type="entry name" value="Classic Zinc Finger"/>
    <property type="match status" value="1"/>
</dbReference>
<dbReference type="PANTHER" id="PTHR25462">
    <property type="entry name" value="BONUS, ISOFORM C-RELATED"/>
    <property type="match status" value="1"/>
</dbReference>
<dbReference type="CDD" id="cd19756">
    <property type="entry name" value="Bbox2"/>
    <property type="match status" value="1"/>
</dbReference>
<dbReference type="GO" id="GO:0008270">
    <property type="term" value="F:zinc ion binding"/>
    <property type="evidence" value="ECO:0007669"/>
    <property type="project" value="UniProtKB-KW"/>
</dbReference>
<dbReference type="InterPro" id="IPR011042">
    <property type="entry name" value="6-blade_b-propeller_TolB-like"/>
</dbReference>
<dbReference type="PROSITE" id="PS50119">
    <property type="entry name" value="ZF_BBOX"/>
    <property type="match status" value="1"/>
</dbReference>
<name>A0A6J8DZK8_MYTCO</name>
<keyword evidence="1" id="KW-0863">Zinc-finger</keyword>
<dbReference type="OrthoDB" id="6057383at2759"/>
<dbReference type="InterPro" id="IPR047153">
    <property type="entry name" value="TRIM45/56/19-like"/>
</dbReference>
<dbReference type="PANTHER" id="PTHR25462:SF296">
    <property type="entry name" value="MEIOTIC P26, ISOFORM F"/>
    <property type="match status" value="1"/>
</dbReference>
<protein>
    <recommendedName>
        <fullName evidence="2">B box-type domain-containing protein</fullName>
    </recommendedName>
</protein>
<dbReference type="SUPFAM" id="SSF57845">
    <property type="entry name" value="B-box zinc-binding domain"/>
    <property type="match status" value="1"/>
</dbReference>
<dbReference type="AlphaFoldDB" id="A0A6J8DZK8"/>
<accession>A0A6J8DZK8</accession>
<dbReference type="SUPFAM" id="SSF63829">
    <property type="entry name" value="Calcium-dependent phosphotriesterase"/>
    <property type="match status" value="1"/>
</dbReference>
<organism evidence="3 4">
    <name type="scientific">Mytilus coruscus</name>
    <name type="common">Sea mussel</name>
    <dbReference type="NCBI Taxonomy" id="42192"/>
    <lineage>
        <taxon>Eukaryota</taxon>
        <taxon>Metazoa</taxon>
        <taxon>Spiralia</taxon>
        <taxon>Lophotrochozoa</taxon>
        <taxon>Mollusca</taxon>
        <taxon>Bivalvia</taxon>
        <taxon>Autobranchia</taxon>
        <taxon>Pteriomorphia</taxon>
        <taxon>Mytilida</taxon>
        <taxon>Mytiloidea</taxon>
        <taxon>Mytilidae</taxon>
        <taxon>Mytilinae</taxon>
        <taxon>Mytilus</taxon>
    </lineage>
</organism>
<dbReference type="EMBL" id="CACVKT020008164">
    <property type="protein sequence ID" value="CAC5413620.1"/>
    <property type="molecule type" value="Genomic_DNA"/>
</dbReference>
<evidence type="ECO:0000259" key="2">
    <source>
        <dbReference type="PROSITE" id="PS50119"/>
    </source>
</evidence>
<keyword evidence="1" id="KW-0862">Zinc</keyword>